<accession>A0ABX2G7M4</accession>
<sequence length="108" mass="11372">MPEAVPPPIHLSPADRDLLLALLARHLPGVAVRVFGSRVAGWPASRGVKPHSDLDLAVAGQPADLALASLRADLEDSDLPWRVEVCVLDELPASLQGLIATHGVVLNP</sequence>
<dbReference type="EMBL" id="JABSNM010000022">
    <property type="protein sequence ID" value="NRT58049.1"/>
    <property type="molecule type" value="Genomic_DNA"/>
</dbReference>
<comment type="caution">
    <text evidence="1">The sequence shown here is derived from an EMBL/GenBank/DDBJ whole genome shotgun (WGS) entry which is preliminary data.</text>
</comment>
<dbReference type="Proteomes" id="UP001516061">
    <property type="component" value="Unassembled WGS sequence"/>
</dbReference>
<proteinExistence type="predicted"/>
<dbReference type="CDD" id="cd05403">
    <property type="entry name" value="NT_KNTase_like"/>
    <property type="match status" value="1"/>
</dbReference>
<organism evidence="1 2">
    <name type="scientific">Sphaerotilus uruguayifluvii</name>
    <dbReference type="NCBI Taxonomy" id="2735897"/>
    <lineage>
        <taxon>Bacteria</taxon>
        <taxon>Pseudomonadati</taxon>
        <taxon>Pseudomonadota</taxon>
        <taxon>Betaproteobacteria</taxon>
        <taxon>Burkholderiales</taxon>
        <taxon>Sphaerotilaceae</taxon>
        <taxon>Sphaerotilus</taxon>
    </lineage>
</organism>
<dbReference type="SUPFAM" id="SSF81301">
    <property type="entry name" value="Nucleotidyltransferase"/>
    <property type="match status" value="1"/>
</dbReference>
<evidence type="ECO:0000313" key="2">
    <source>
        <dbReference type="Proteomes" id="UP001516061"/>
    </source>
</evidence>
<protein>
    <submittedName>
        <fullName evidence="1">Nucleotidyltransferase</fullName>
    </submittedName>
</protein>
<dbReference type="Gene3D" id="3.30.460.10">
    <property type="entry name" value="Beta Polymerase, domain 2"/>
    <property type="match status" value="1"/>
</dbReference>
<dbReference type="RefSeq" id="WP_173807078.1">
    <property type="nucleotide sequence ID" value="NZ_JABSNM010000022.1"/>
</dbReference>
<gene>
    <name evidence="1" type="ORF">HNQ01_003815</name>
</gene>
<reference evidence="1 2" key="1">
    <citation type="submission" date="2020-05" db="EMBL/GenBank/DDBJ databases">
        <title>Genomic Encyclopedia of Type Strains, Phase IV (KMG-V): Genome sequencing to study the core and pangenomes of soil and plant-associated prokaryotes.</title>
        <authorList>
            <person name="Whitman W."/>
        </authorList>
    </citation>
    <scope>NUCLEOTIDE SEQUENCE [LARGE SCALE GENOMIC DNA]</scope>
    <source>
        <strain evidence="1 2">C29</strain>
    </source>
</reference>
<name>A0ABX2G7M4_9BURK</name>
<evidence type="ECO:0000313" key="1">
    <source>
        <dbReference type="EMBL" id="NRT58049.1"/>
    </source>
</evidence>
<keyword evidence="2" id="KW-1185">Reference proteome</keyword>
<dbReference type="InterPro" id="IPR043519">
    <property type="entry name" value="NT_sf"/>
</dbReference>